<comment type="subcellular location">
    <subcellularLocation>
        <location evidence="4">Synapse</location>
    </subcellularLocation>
</comment>
<feature type="non-terminal residue" evidence="6">
    <location>
        <position position="1"/>
    </location>
</feature>
<name>A0AAV7ISF2_COTGL</name>
<comment type="similarity">
    <text evidence="1">Belongs to the synapsin family.</text>
</comment>
<evidence type="ECO:0000313" key="6">
    <source>
        <dbReference type="EMBL" id="KAH0555893.1"/>
    </source>
</evidence>
<reference evidence="6 7" key="1">
    <citation type="journal article" date="2021" name="J. Hered.">
        <title>A chromosome-level genome assembly of the parasitoid wasp, Cotesia glomerata (Hymenoptera: Braconidae).</title>
        <authorList>
            <person name="Pinto B.J."/>
            <person name="Weis J.J."/>
            <person name="Gamble T."/>
            <person name="Ode P.J."/>
            <person name="Paul R."/>
            <person name="Zaspel J.M."/>
        </authorList>
    </citation>
    <scope>NUCLEOTIDE SEQUENCE [LARGE SCALE GENOMIC DNA]</scope>
    <source>
        <strain evidence="6">CgM1</strain>
    </source>
</reference>
<keyword evidence="3" id="KW-0770">Synapse</keyword>
<comment type="caution">
    <text evidence="6">The sequence shown here is derived from an EMBL/GenBank/DDBJ whole genome shotgun (WGS) entry which is preliminary data.</text>
</comment>
<dbReference type="GO" id="GO:0007269">
    <property type="term" value="P:neurotransmitter secretion"/>
    <property type="evidence" value="ECO:0007669"/>
    <property type="project" value="InterPro"/>
</dbReference>
<dbReference type="PANTHER" id="PTHR10841">
    <property type="entry name" value="SYNAPSIN"/>
    <property type="match status" value="1"/>
</dbReference>
<dbReference type="Gene3D" id="3.30.470.20">
    <property type="entry name" value="ATP-grasp fold, B domain"/>
    <property type="match status" value="1"/>
</dbReference>
<evidence type="ECO:0000256" key="4">
    <source>
        <dbReference type="ARBA" id="ARBA00034103"/>
    </source>
</evidence>
<evidence type="ECO:0000313" key="7">
    <source>
        <dbReference type="Proteomes" id="UP000826195"/>
    </source>
</evidence>
<dbReference type="InterPro" id="IPR001359">
    <property type="entry name" value="Synapsin"/>
</dbReference>
<protein>
    <recommendedName>
        <fullName evidence="5">Synapsin ATP-binding domain-containing protein</fullName>
    </recommendedName>
</protein>
<dbReference type="AlphaFoldDB" id="A0AAV7ISF2"/>
<organism evidence="6 7">
    <name type="scientific">Cotesia glomerata</name>
    <name type="common">Lepidopteran parasitic wasp</name>
    <name type="synonym">Apanteles glomeratus</name>
    <dbReference type="NCBI Taxonomy" id="32391"/>
    <lineage>
        <taxon>Eukaryota</taxon>
        <taxon>Metazoa</taxon>
        <taxon>Ecdysozoa</taxon>
        <taxon>Arthropoda</taxon>
        <taxon>Hexapoda</taxon>
        <taxon>Insecta</taxon>
        <taxon>Pterygota</taxon>
        <taxon>Neoptera</taxon>
        <taxon>Endopterygota</taxon>
        <taxon>Hymenoptera</taxon>
        <taxon>Apocrita</taxon>
        <taxon>Ichneumonoidea</taxon>
        <taxon>Braconidae</taxon>
        <taxon>Microgastrinae</taxon>
        <taxon>Cotesia</taxon>
    </lineage>
</organism>
<evidence type="ECO:0000256" key="1">
    <source>
        <dbReference type="ARBA" id="ARBA00008243"/>
    </source>
</evidence>
<evidence type="ECO:0000256" key="3">
    <source>
        <dbReference type="ARBA" id="ARBA00023018"/>
    </source>
</evidence>
<evidence type="ECO:0000259" key="5">
    <source>
        <dbReference type="Pfam" id="PF02750"/>
    </source>
</evidence>
<dbReference type="PANTHER" id="PTHR10841:SF17">
    <property type="entry name" value="SYNAPSIN"/>
    <property type="match status" value="1"/>
</dbReference>
<gene>
    <name evidence="6" type="ORF">KQX54_000229</name>
</gene>
<dbReference type="EMBL" id="JAHXZJ010001088">
    <property type="protein sequence ID" value="KAH0555893.1"/>
    <property type="molecule type" value="Genomic_DNA"/>
</dbReference>
<dbReference type="Pfam" id="PF02750">
    <property type="entry name" value="Synapsin_C"/>
    <property type="match status" value="1"/>
</dbReference>
<keyword evidence="2" id="KW-0597">Phosphoprotein</keyword>
<proteinExistence type="inferred from homology"/>
<dbReference type="InterPro" id="IPR020898">
    <property type="entry name" value="Synapsin_ATP-bd_dom"/>
</dbReference>
<dbReference type="FunFam" id="3.30.470.20:FF:000059">
    <property type="entry name" value="Synapsin-3"/>
    <property type="match status" value="1"/>
</dbReference>
<sequence>RKSISGNWKSNVGSAMLEQLAVTERHRSWIDSVAQLFGGLDICAIELLVGKDGREYIIEVNDSALSLMGDSQEEDRRHIADLVTAKMHLMSHSLSRCCHFPVFFERLRAYFLSWCF</sequence>
<keyword evidence="7" id="KW-1185">Reference proteome</keyword>
<feature type="domain" description="Synapsin ATP-binding" evidence="5">
    <location>
        <begin position="1"/>
        <end position="88"/>
    </location>
</feature>
<dbReference type="GO" id="GO:0030672">
    <property type="term" value="C:synaptic vesicle membrane"/>
    <property type="evidence" value="ECO:0007669"/>
    <property type="project" value="TreeGrafter"/>
</dbReference>
<dbReference type="Proteomes" id="UP000826195">
    <property type="component" value="Unassembled WGS sequence"/>
</dbReference>
<accession>A0AAV7ISF2</accession>
<dbReference type="SUPFAM" id="SSF56059">
    <property type="entry name" value="Glutathione synthetase ATP-binding domain-like"/>
    <property type="match status" value="1"/>
</dbReference>
<dbReference type="PRINTS" id="PR01368">
    <property type="entry name" value="SYNAPSIN"/>
</dbReference>
<evidence type="ECO:0000256" key="2">
    <source>
        <dbReference type="ARBA" id="ARBA00022553"/>
    </source>
</evidence>